<dbReference type="KEGG" id="ehx:EMIHUDRAFT_104830"/>
<keyword evidence="2" id="KW-1185">Reference proteome</keyword>
<reference evidence="2" key="1">
    <citation type="journal article" date="2013" name="Nature">
        <title>Pan genome of the phytoplankton Emiliania underpins its global distribution.</title>
        <authorList>
            <person name="Read B.A."/>
            <person name="Kegel J."/>
            <person name="Klute M.J."/>
            <person name="Kuo A."/>
            <person name="Lefebvre S.C."/>
            <person name="Maumus F."/>
            <person name="Mayer C."/>
            <person name="Miller J."/>
            <person name="Monier A."/>
            <person name="Salamov A."/>
            <person name="Young J."/>
            <person name="Aguilar M."/>
            <person name="Claverie J.M."/>
            <person name="Frickenhaus S."/>
            <person name="Gonzalez K."/>
            <person name="Herman E.K."/>
            <person name="Lin Y.C."/>
            <person name="Napier J."/>
            <person name="Ogata H."/>
            <person name="Sarno A.F."/>
            <person name="Shmutz J."/>
            <person name="Schroeder D."/>
            <person name="de Vargas C."/>
            <person name="Verret F."/>
            <person name="von Dassow P."/>
            <person name="Valentin K."/>
            <person name="Van de Peer Y."/>
            <person name="Wheeler G."/>
            <person name="Dacks J.B."/>
            <person name="Delwiche C.F."/>
            <person name="Dyhrman S.T."/>
            <person name="Glockner G."/>
            <person name="John U."/>
            <person name="Richards T."/>
            <person name="Worden A.Z."/>
            <person name="Zhang X."/>
            <person name="Grigoriev I.V."/>
            <person name="Allen A.E."/>
            <person name="Bidle K."/>
            <person name="Borodovsky M."/>
            <person name="Bowler C."/>
            <person name="Brownlee C."/>
            <person name="Cock J.M."/>
            <person name="Elias M."/>
            <person name="Gladyshev V.N."/>
            <person name="Groth M."/>
            <person name="Guda C."/>
            <person name="Hadaegh A."/>
            <person name="Iglesias-Rodriguez M.D."/>
            <person name="Jenkins J."/>
            <person name="Jones B.M."/>
            <person name="Lawson T."/>
            <person name="Leese F."/>
            <person name="Lindquist E."/>
            <person name="Lobanov A."/>
            <person name="Lomsadze A."/>
            <person name="Malik S.B."/>
            <person name="Marsh M.E."/>
            <person name="Mackinder L."/>
            <person name="Mock T."/>
            <person name="Mueller-Roeber B."/>
            <person name="Pagarete A."/>
            <person name="Parker M."/>
            <person name="Probert I."/>
            <person name="Quesneville H."/>
            <person name="Raines C."/>
            <person name="Rensing S.A."/>
            <person name="Riano-Pachon D.M."/>
            <person name="Richier S."/>
            <person name="Rokitta S."/>
            <person name="Shiraiwa Y."/>
            <person name="Soanes D.M."/>
            <person name="van der Giezen M."/>
            <person name="Wahlund T.M."/>
            <person name="Williams B."/>
            <person name="Wilson W."/>
            <person name="Wolfe G."/>
            <person name="Wurch L.L."/>
        </authorList>
    </citation>
    <scope>NUCLEOTIDE SEQUENCE</scope>
</reference>
<name>A0A0D3IJJ4_EMIH1</name>
<dbReference type="PANTHER" id="PTHR32285">
    <property type="entry name" value="PROTEIN TRICHOME BIREFRINGENCE-LIKE 9-RELATED"/>
    <property type="match status" value="1"/>
</dbReference>
<dbReference type="GeneID" id="17257567"/>
<dbReference type="PANTHER" id="PTHR32285:SF53">
    <property type="entry name" value="PROTEIN TRICHOME BIREFRINGENCE-LIKE 9"/>
    <property type="match status" value="1"/>
</dbReference>
<sequence length="425" mass="46900">MLLLLLASAAAQDETSHRKGCGEHGYRDGRWVPTPEQAAPYRLHRNVQRNPLVKGWAYAGRRFWGACDEGLADNATREAVQQRWQPARCELQPFDAAALCRRLVLGKRGDGSHARRPRADPPLDILFVGDSFTGQLFISFVSLLRGSILRNEGAPRTAPSGAMVFGDIPIAELKADAVACIDDAAALRIDFVDDVPGKGQHAPLRVSFVRNEGLSLNTVEPTSGYRHQYPFTHRIGPRTLLVLAWFHNDDKSFAANLQGLLDLARSRMGAPEWARSFVLFSASYAHFSCKTKVGGREVVPGKGPKPGQHNYALLNRIGENMTRTAGATFLDVTTMLERRPDGHMPHDCGHWCLPGPYDIGALLLFNALMGHIDAPLSQVHLGAFQRQLRPRRVDGNAQQVARKRGGGRWEQHGAPFDVFKISVSE</sequence>
<evidence type="ECO:0000313" key="2">
    <source>
        <dbReference type="Proteomes" id="UP000013827"/>
    </source>
</evidence>
<dbReference type="GO" id="GO:0016413">
    <property type="term" value="F:O-acetyltransferase activity"/>
    <property type="evidence" value="ECO:0007669"/>
    <property type="project" value="InterPro"/>
</dbReference>
<dbReference type="RefSeq" id="XP_005763858.1">
    <property type="nucleotide sequence ID" value="XM_005763801.1"/>
</dbReference>
<dbReference type="EnsemblProtists" id="EOD11429">
    <property type="protein sequence ID" value="EOD11429"/>
    <property type="gene ID" value="EMIHUDRAFT_104830"/>
</dbReference>
<dbReference type="InterPro" id="IPR029962">
    <property type="entry name" value="TBL"/>
</dbReference>
<dbReference type="PaxDb" id="2903-EOD11429"/>
<dbReference type="STRING" id="2903.R1DRU7"/>
<dbReference type="Proteomes" id="UP000013827">
    <property type="component" value="Unassembled WGS sequence"/>
</dbReference>
<proteinExistence type="predicted"/>
<organism evidence="1 2">
    <name type="scientific">Emiliania huxleyi (strain CCMP1516)</name>
    <dbReference type="NCBI Taxonomy" id="280463"/>
    <lineage>
        <taxon>Eukaryota</taxon>
        <taxon>Haptista</taxon>
        <taxon>Haptophyta</taxon>
        <taxon>Prymnesiophyceae</taxon>
        <taxon>Isochrysidales</taxon>
        <taxon>Noelaerhabdaceae</taxon>
        <taxon>Emiliania</taxon>
    </lineage>
</organism>
<evidence type="ECO:0008006" key="3">
    <source>
        <dbReference type="Google" id="ProtNLM"/>
    </source>
</evidence>
<accession>A0A0D3IJJ4</accession>
<evidence type="ECO:0000313" key="1">
    <source>
        <dbReference type="EnsemblProtists" id="EOD11429"/>
    </source>
</evidence>
<reference evidence="1" key="2">
    <citation type="submission" date="2024-10" db="UniProtKB">
        <authorList>
            <consortium name="EnsemblProtists"/>
        </authorList>
    </citation>
    <scope>IDENTIFICATION</scope>
</reference>
<dbReference type="GO" id="GO:0005794">
    <property type="term" value="C:Golgi apparatus"/>
    <property type="evidence" value="ECO:0007669"/>
    <property type="project" value="TreeGrafter"/>
</dbReference>
<protein>
    <recommendedName>
        <fullName evidence="3">Trichome birefringence-like N-terminal domain-containing protein</fullName>
    </recommendedName>
</protein>
<dbReference type="HOGENOM" id="CLU_689709_0_0_1"/>
<dbReference type="AlphaFoldDB" id="A0A0D3IJJ4"/>